<dbReference type="InterPro" id="IPR000871">
    <property type="entry name" value="Beta-lactam_class-A"/>
</dbReference>
<dbReference type="Proteomes" id="UP000094892">
    <property type="component" value="Unassembled WGS sequence"/>
</dbReference>
<reference evidence="3 6" key="1">
    <citation type="submission" date="2016-03" db="EMBL/GenBank/DDBJ databases">
        <title>Comparative genomics of 54 Lactobacillus plantarum strains reveals genomic uncoupling from niche constraints.</title>
        <authorList>
            <person name="Martino M.E."/>
        </authorList>
    </citation>
    <scope>NUCLEOTIDE SEQUENCE [LARGE SCALE GENOMIC DNA]</scope>
    <source>
        <strain evidence="3 6">Nizo2260</strain>
    </source>
</reference>
<dbReference type="Proteomes" id="UP000076989">
    <property type="component" value="Unassembled WGS sequence"/>
</dbReference>
<dbReference type="InterPro" id="IPR045155">
    <property type="entry name" value="Beta-lactam_cat"/>
</dbReference>
<dbReference type="GO" id="GO:0030655">
    <property type="term" value="P:beta-lactam antibiotic catabolic process"/>
    <property type="evidence" value="ECO:0007669"/>
    <property type="project" value="InterPro"/>
</dbReference>
<dbReference type="PATRIC" id="fig|1590.143.peg.751"/>
<evidence type="ECO:0000313" key="8">
    <source>
        <dbReference type="Proteomes" id="UP000595466"/>
    </source>
</evidence>
<dbReference type="EC" id="3.5.2.6" evidence="4"/>
<reference evidence="5 8" key="3">
    <citation type="submission" date="2020-12" db="EMBL/GenBank/DDBJ databases">
        <title>Whole genome sequencing of Lactobacillus plantarum PC518.</title>
        <authorList>
            <person name="Guo Q."/>
        </authorList>
    </citation>
    <scope>NUCLEOTIDE SEQUENCE [LARGE SCALE GENOMIC DNA]</scope>
    <source>
        <strain evidence="5 8">PC518</strain>
    </source>
</reference>
<evidence type="ECO:0000256" key="1">
    <source>
        <dbReference type="SAM" id="SignalP"/>
    </source>
</evidence>
<protein>
    <submittedName>
        <fullName evidence="3 4">Beta-lactamase</fullName>
        <ecNumber evidence="4">3.5.2.6</ecNumber>
    </submittedName>
    <submittedName>
        <fullName evidence="5">Serine hydrolase</fullName>
    </submittedName>
</protein>
<dbReference type="AlphaFoldDB" id="A0A0G9F6U0"/>
<dbReference type="EMBL" id="CP066817">
    <property type="protein sequence ID" value="QQM61349.1"/>
    <property type="molecule type" value="Genomic_DNA"/>
</dbReference>
<dbReference type="Pfam" id="PF13354">
    <property type="entry name" value="Beta-lactamase2"/>
    <property type="match status" value="1"/>
</dbReference>
<feature type="signal peptide" evidence="1">
    <location>
        <begin position="1"/>
        <end position="28"/>
    </location>
</feature>
<reference evidence="4 7" key="2">
    <citation type="submission" date="2016-08" db="EMBL/GenBank/DDBJ databases">
        <title>Genome sequencing of Lactobacillus plantarum JSA22, isolated from fermented soybean paste.</title>
        <authorList>
            <person name="Choi H.S."/>
        </authorList>
    </citation>
    <scope>NUCLEOTIDE SEQUENCE [LARGE SCALE GENOMIC DNA]</scope>
    <source>
        <strain evidence="4 7">JSA22</strain>
    </source>
</reference>
<evidence type="ECO:0000313" key="3">
    <source>
        <dbReference type="EMBL" id="KZU04454.1"/>
    </source>
</evidence>
<accession>A0A0G9F6U0</accession>
<keyword evidence="4" id="KW-0378">Hydrolase</keyword>
<keyword evidence="1" id="KW-0732">Signal</keyword>
<evidence type="ECO:0000313" key="5">
    <source>
        <dbReference type="EMBL" id="QQM61349.1"/>
    </source>
</evidence>
<dbReference type="PANTHER" id="PTHR35333">
    <property type="entry name" value="BETA-LACTAMASE"/>
    <property type="match status" value="1"/>
</dbReference>
<dbReference type="Proteomes" id="UP000595466">
    <property type="component" value="Chromosome"/>
</dbReference>
<dbReference type="EMBL" id="LUWI01000019">
    <property type="protein sequence ID" value="KZU04454.1"/>
    <property type="molecule type" value="Genomic_DNA"/>
</dbReference>
<evidence type="ECO:0000259" key="2">
    <source>
        <dbReference type="Pfam" id="PF13354"/>
    </source>
</evidence>
<proteinExistence type="predicted"/>
<organism evidence="4 7">
    <name type="scientific">Lactiplantibacillus plantarum</name>
    <name type="common">Lactobacillus plantarum</name>
    <dbReference type="NCBI Taxonomy" id="1590"/>
    <lineage>
        <taxon>Bacteria</taxon>
        <taxon>Bacillati</taxon>
        <taxon>Bacillota</taxon>
        <taxon>Bacilli</taxon>
        <taxon>Lactobacillales</taxon>
        <taxon>Lactobacillaceae</taxon>
        <taxon>Lactiplantibacillus</taxon>
    </lineage>
</organism>
<sequence length="274" mass="31631">MQTKKWIRGLVCGLALLGGWSWALPVHATSVKSEQTAVKKIAQRDLKSLGGRWSVKVTRLGRRKLTVQTGNQRMTRQRSASTIKVYVMLTIYRRVQQRKLRLTQQDQNDLKLMIHNSDNNAANRLIKRAGGFRGVNAAIKHYRFKQTVLQRYMLDTNALRWGRDNYTSVADLTRFLTLTYQHKLLGKTYDKKMLTLLKGCRNHSKLPYLVKHATVYNKTGEYPDKGVQNDAAIFKTKQGTYSIVVMAQNGKQYQQYQGMNRLGRDVVTYLNQHH</sequence>
<dbReference type="GO" id="GO:0008800">
    <property type="term" value="F:beta-lactamase activity"/>
    <property type="evidence" value="ECO:0007669"/>
    <property type="project" value="UniProtKB-EC"/>
</dbReference>
<gene>
    <name evidence="4" type="primary">penP</name>
    <name evidence="5" type="ORF">JH395_01990</name>
    <name evidence="4" type="ORF">LPJSA22_00426</name>
    <name evidence="3" type="ORF">Nizo2260_1387</name>
</gene>
<evidence type="ECO:0000313" key="4">
    <source>
        <dbReference type="EMBL" id="ODO60493.1"/>
    </source>
</evidence>
<feature type="chain" id="PRO_5015039515" evidence="1">
    <location>
        <begin position="29"/>
        <end position="274"/>
    </location>
</feature>
<dbReference type="InterPro" id="IPR012338">
    <property type="entry name" value="Beta-lactam/transpept-like"/>
</dbReference>
<dbReference type="EMBL" id="MCOL01000001">
    <property type="protein sequence ID" value="ODO60493.1"/>
    <property type="molecule type" value="Genomic_DNA"/>
</dbReference>
<evidence type="ECO:0000313" key="6">
    <source>
        <dbReference type="Proteomes" id="UP000076989"/>
    </source>
</evidence>
<evidence type="ECO:0000313" key="7">
    <source>
        <dbReference type="Proteomes" id="UP000094892"/>
    </source>
</evidence>
<name>A0A0G9F6U0_LACPN</name>
<dbReference type="GO" id="GO:0046677">
    <property type="term" value="P:response to antibiotic"/>
    <property type="evidence" value="ECO:0007669"/>
    <property type="project" value="InterPro"/>
</dbReference>
<feature type="domain" description="Beta-lactamase class A catalytic" evidence="2">
    <location>
        <begin position="110"/>
        <end position="246"/>
    </location>
</feature>
<dbReference type="SUPFAM" id="SSF56601">
    <property type="entry name" value="beta-lactamase/transpeptidase-like"/>
    <property type="match status" value="1"/>
</dbReference>
<dbReference type="RefSeq" id="WP_003642032.1">
    <property type="nucleotide sequence ID" value="NZ_AP028145.1"/>
</dbReference>
<dbReference type="Gene3D" id="3.40.710.10">
    <property type="entry name" value="DD-peptidase/beta-lactamase superfamily"/>
    <property type="match status" value="1"/>
</dbReference>
<dbReference type="PANTHER" id="PTHR35333:SF3">
    <property type="entry name" value="BETA-LACTAMASE-TYPE TRANSPEPTIDASE FOLD CONTAINING PROTEIN"/>
    <property type="match status" value="1"/>
</dbReference>